<dbReference type="SUPFAM" id="SSF56801">
    <property type="entry name" value="Acetyl-CoA synthetase-like"/>
    <property type="match status" value="1"/>
</dbReference>
<gene>
    <name evidence="2" type="ORF">GCM10023196_017780</name>
</gene>
<evidence type="ECO:0000313" key="2">
    <source>
        <dbReference type="EMBL" id="GAA4623074.1"/>
    </source>
</evidence>
<comment type="caution">
    <text evidence="2">The sequence shown here is derived from an EMBL/GenBank/DDBJ whole genome shotgun (WGS) entry which is preliminary data.</text>
</comment>
<organism evidence="2 3">
    <name type="scientific">Actinoallomurus vinaceus</name>
    <dbReference type="NCBI Taxonomy" id="1080074"/>
    <lineage>
        <taxon>Bacteria</taxon>
        <taxon>Bacillati</taxon>
        <taxon>Actinomycetota</taxon>
        <taxon>Actinomycetes</taxon>
        <taxon>Streptosporangiales</taxon>
        <taxon>Thermomonosporaceae</taxon>
        <taxon>Actinoallomurus</taxon>
    </lineage>
</organism>
<accession>A0ABP8U3H7</accession>
<feature type="domain" description="AMP-binding enzyme C-terminal" evidence="1">
    <location>
        <begin position="13"/>
        <end position="46"/>
    </location>
</feature>
<dbReference type="Proteomes" id="UP001501442">
    <property type="component" value="Unassembled WGS sequence"/>
</dbReference>
<protein>
    <recommendedName>
        <fullName evidence="1">AMP-binding enzyme C-terminal domain-containing protein</fullName>
    </recommendedName>
</protein>
<reference evidence="3" key="1">
    <citation type="journal article" date="2019" name="Int. J. Syst. Evol. Microbiol.">
        <title>The Global Catalogue of Microorganisms (GCM) 10K type strain sequencing project: providing services to taxonomists for standard genome sequencing and annotation.</title>
        <authorList>
            <consortium name="The Broad Institute Genomics Platform"/>
            <consortium name="The Broad Institute Genome Sequencing Center for Infectious Disease"/>
            <person name="Wu L."/>
            <person name="Ma J."/>
        </authorList>
    </citation>
    <scope>NUCLEOTIDE SEQUENCE [LARGE SCALE GENOMIC DNA]</scope>
    <source>
        <strain evidence="3">JCM 17939</strain>
    </source>
</reference>
<dbReference type="Pfam" id="PF13193">
    <property type="entry name" value="AMP-binding_C"/>
    <property type="match status" value="1"/>
</dbReference>
<evidence type="ECO:0000313" key="3">
    <source>
        <dbReference type="Proteomes" id="UP001501442"/>
    </source>
</evidence>
<evidence type="ECO:0000259" key="1">
    <source>
        <dbReference type="Pfam" id="PF13193"/>
    </source>
</evidence>
<dbReference type="RefSeq" id="WP_425551155.1">
    <property type="nucleotide sequence ID" value="NZ_BAABHK010000002.1"/>
</dbReference>
<dbReference type="InterPro" id="IPR045851">
    <property type="entry name" value="AMP-bd_C_sf"/>
</dbReference>
<name>A0ABP8U3H7_9ACTN</name>
<keyword evidence="3" id="KW-1185">Reference proteome</keyword>
<proteinExistence type="predicted"/>
<sequence length="55" mass="6179">MVNSSAGDDPPGLEELRAWVRAELPAYAAPRQLELVEELPLLPSGKPDLERLRRR</sequence>
<dbReference type="InterPro" id="IPR025110">
    <property type="entry name" value="AMP-bd_C"/>
</dbReference>
<dbReference type="EMBL" id="BAABHK010000002">
    <property type="protein sequence ID" value="GAA4623074.1"/>
    <property type="molecule type" value="Genomic_DNA"/>
</dbReference>
<dbReference type="Gene3D" id="3.30.300.30">
    <property type="match status" value="1"/>
</dbReference>